<dbReference type="Proteomes" id="UP000646579">
    <property type="component" value="Unassembled WGS sequence"/>
</dbReference>
<evidence type="ECO:0000259" key="1">
    <source>
        <dbReference type="Pfam" id="PF01814"/>
    </source>
</evidence>
<sequence>MVARLVQCCTDGANLATQLDAMHADQQLLCERLEVLADALPDAPHQGCLHVARTIGPLLHRAQALEEEALFPYVSTRWKVIDGVDDWIERLKCEHIEDTCYAEELSEALLAYGRGDAFPTPDALGYMLRGFISGLRRHLAFEQDVLVPLLREQRPEPLVSRKAVPGASGRGC</sequence>
<dbReference type="InterPro" id="IPR012312">
    <property type="entry name" value="Hemerythrin-like"/>
</dbReference>
<evidence type="ECO:0000313" key="2">
    <source>
        <dbReference type="EMBL" id="GHA18651.1"/>
    </source>
</evidence>
<reference evidence="2" key="2">
    <citation type="submission" date="2020-09" db="EMBL/GenBank/DDBJ databases">
        <authorList>
            <person name="Sun Q."/>
            <person name="Kim S."/>
        </authorList>
    </citation>
    <scope>NUCLEOTIDE SEQUENCE</scope>
    <source>
        <strain evidence="2">KCTC 32437</strain>
    </source>
</reference>
<feature type="domain" description="Hemerythrin-like" evidence="1">
    <location>
        <begin position="17"/>
        <end position="150"/>
    </location>
</feature>
<dbReference type="Gene3D" id="1.20.120.520">
    <property type="entry name" value="nmb1532 protein domain like"/>
    <property type="match status" value="1"/>
</dbReference>
<dbReference type="EMBL" id="BMZE01000001">
    <property type="protein sequence ID" value="GHA18651.1"/>
    <property type="molecule type" value="Genomic_DNA"/>
</dbReference>
<organism evidence="2 3">
    <name type="scientific">Devosia pacifica</name>
    <dbReference type="NCBI Taxonomy" id="1335967"/>
    <lineage>
        <taxon>Bacteria</taxon>
        <taxon>Pseudomonadati</taxon>
        <taxon>Pseudomonadota</taxon>
        <taxon>Alphaproteobacteria</taxon>
        <taxon>Hyphomicrobiales</taxon>
        <taxon>Devosiaceae</taxon>
        <taxon>Devosia</taxon>
    </lineage>
</organism>
<dbReference type="RefSeq" id="WP_189424346.1">
    <property type="nucleotide sequence ID" value="NZ_BMZE01000001.1"/>
</dbReference>
<name>A0A918VRG7_9HYPH</name>
<gene>
    <name evidence="2" type="ORF">GCM10007989_12450</name>
</gene>
<reference evidence="2" key="1">
    <citation type="journal article" date="2014" name="Int. J. Syst. Evol. Microbiol.">
        <title>Complete genome sequence of Corynebacterium casei LMG S-19264T (=DSM 44701T), isolated from a smear-ripened cheese.</title>
        <authorList>
            <consortium name="US DOE Joint Genome Institute (JGI-PGF)"/>
            <person name="Walter F."/>
            <person name="Albersmeier A."/>
            <person name="Kalinowski J."/>
            <person name="Ruckert C."/>
        </authorList>
    </citation>
    <scope>NUCLEOTIDE SEQUENCE</scope>
    <source>
        <strain evidence="2">KCTC 32437</strain>
    </source>
</reference>
<protein>
    <recommendedName>
        <fullName evidence="1">Hemerythrin-like domain-containing protein</fullName>
    </recommendedName>
</protein>
<keyword evidence="3" id="KW-1185">Reference proteome</keyword>
<proteinExistence type="predicted"/>
<dbReference type="Pfam" id="PF01814">
    <property type="entry name" value="Hemerythrin"/>
    <property type="match status" value="1"/>
</dbReference>
<dbReference type="AlphaFoldDB" id="A0A918VRG7"/>
<accession>A0A918VRG7</accession>
<comment type="caution">
    <text evidence="2">The sequence shown here is derived from an EMBL/GenBank/DDBJ whole genome shotgun (WGS) entry which is preliminary data.</text>
</comment>
<evidence type="ECO:0000313" key="3">
    <source>
        <dbReference type="Proteomes" id="UP000646579"/>
    </source>
</evidence>